<feature type="transmembrane region" description="Helical" evidence="2">
    <location>
        <begin position="21"/>
        <end position="40"/>
    </location>
</feature>
<keyword evidence="2" id="KW-0472">Membrane</keyword>
<evidence type="ECO:0000313" key="4">
    <source>
        <dbReference type="Proteomes" id="UP001143480"/>
    </source>
</evidence>
<dbReference type="EMBL" id="BSFP01000166">
    <property type="protein sequence ID" value="GLL08619.1"/>
    <property type="molecule type" value="Genomic_DNA"/>
</dbReference>
<accession>A0A9W6L065</accession>
<keyword evidence="2" id="KW-1133">Transmembrane helix</keyword>
<keyword evidence="4" id="KW-1185">Reference proteome</keyword>
<reference evidence="3" key="2">
    <citation type="submission" date="2023-01" db="EMBL/GenBank/DDBJ databases">
        <authorList>
            <person name="Sun Q."/>
            <person name="Evtushenko L."/>
        </authorList>
    </citation>
    <scope>NUCLEOTIDE SEQUENCE</scope>
    <source>
        <strain evidence="3">VKM Ac-1321</strain>
    </source>
</reference>
<organism evidence="3 4">
    <name type="scientific">Dactylosporangium matsuzakiense</name>
    <dbReference type="NCBI Taxonomy" id="53360"/>
    <lineage>
        <taxon>Bacteria</taxon>
        <taxon>Bacillati</taxon>
        <taxon>Actinomycetota</taxon>
        <taxon>Actinomycetes</taxon>
        <taxon>Micromonosporales</taxon>
        <taxon>Micromonosporaceae</taxon>
        <taxon>Dactylosporangium</taxon>
    </lineage>
</organism>
<dbReference type="Proteomes" id="UP001143480">
    <property type="component" value="Unassembled WGS sequence"/>
</dbReference>
<dbReference type="AlphaFoldDB" id="A0A9W6L065"/>
<comment type="caution">
    <text evidence="3">The sequence shown here is derived from an EMBL/GenBank/DDBJ whole genome shotgun (WGS) entry which is preliminary data.</text>
</comment>
<reference evidence="3" key="1">
    <citation type="journal article" date="2014" name="Int. J. Syst. Evol. Microbiol.">
        <title>Complete genome sequence of Corynebacterium casei LMG S-19264T (=DSM 44701T), isolated from a smear-ripened cheese.</title>
        <authorList>
            <consortium name="US DOE Joint Genome Institute (JGI-PGF)"/>
            <person name="Walter F."/>
            <person name="Albersmeier A."/>
            <person name="Kalinowski J."/>
            <person name="Ruckert C."/>
        </authorList>
    </citation>
    <scope>NUCLEOTIDE SEQUENCE</scope>
    <source>
        <strain evidence="3">VKM Ac-1321</strain>
    </source>
</reference>
<evidence type="ECO:0000256" key="2">
    <source>
        <dbReference type="SAM" id="Phobius"/>
    </source>
</evidence>
<evidence type="ECO:0000313" key="3">
    <source>
        <dbReference type="EMBL" id="GLL08619.1"/>
    </source>
</evidence>
<gene>
    <name evidence="3" type="ORF">GCM10017581_103860</name>
</gene>
<keyword evidence="2" id="KW-0812">Transmembrane</keyword>
<feature type="compositionally biased region" description="Basic and acidic residues" evidence="1">
    <location>
        <begin position="99"/>
        <end position="128"/>
    </location>
</feature>
<protein>
    <submittedName>
        <fullName evidence="3">Uncharacterized protein</fullName>
    </submittedName>
</protein>
<proteinExistence type="predicted"/>
<feature type="region of interest" description="Disordered" evidence="1">
    <location>
        <begin position="81"/>
        <end position="128"/>
    </location>
</feature>
<name>A0A9W6L065_9ACTN</name>
<evidence type="ECO:0000256" key="1">
    <source>
        <dbReference type="SAM" id="MobiDB-lite"/>
    </source>
</evidence>
<sequence>MAKDDEKTTEEAPAKGGKKKLIIIAAIALVALLGGGFAGYKIFSPKKVEAEPAPTPGVVSVLDAITINLADGHYLKLKMTQGAGHRDRAVQQPEPGQAPDRRGPRGREEGARGAGREGVHGGQEERGNGRLLHHVCDSVAGSTATGPGGFRRNLQVRFGRFTSTCSRKGRW</sequence>